<evidence type="ECO:0000256" key="4">
    <source>
        <dbReference type="ARBA" id="ARBA00022692"/>
    </source>
</evidence>
<sequence length="1178" mass="133199">MKKNQVFGHYRSYVWKKTLRVMKLTTIILFWGVFSVAAEGFCQGNSISIRMENSSLKEVFQELKANSTYTFVYSENAIKEIEVDQIQVEDASLEQILEACLKDTGLDYYIDNQVVVIREKAPEVIQKQQEKKRELKGLVTDAGGHTLPGVSVVVKGTTLGVATNIDGHYSIKIPEGGCVLIFSFVGMIAQEIEITDQVLQNVSLVADKSQLSEVVVTGYQTISRERASGSFVTIDAEELQLRISENLSKSIEGLAPGLVTYGNELRVRGVNKLSRPSTGNDSGVESDYRPLIVIDGFATSSLSLDDINPADVESINVLKDAAAASIYGSRSANGVIIVTTKKGKKGKAQFSASVDYRYEGKPDFGYYDYASSSEVIDMEMEYLANYEEYQNDKIGRITELRNGGFTPSPALALMYAAEMGEITQAEANAGIDKLRKNNYHNDFKKFILQPKKQTQVNFNVSQGTDYSNMFLSFNYVKWKGDVDNNSSDQLRMNINNQLNFLDNKVKLTYGINAIYKESKNTSVNAWGYSNKLPYESFVDDFGNASTFLRADVGADDQQFIDDHEGLFSLDFNLLDELKLNKNESTSLNLRTNLGLNVKLAKWLNYDMKFSYEKTYDETEYFDYQESESMRRTFNKTAQIEDDGSVSFAIPVGDTYENNKSHSNEYLFRNQINFNNVFAEDHHVTFLAGNEIQQIKSKADKYKLFGYDAELDSHIPVDAKALVNGYSSSQFGNYSDQVTYLKHAKRRFASFYSNLGYSFQNKYNFTASIRYDLSNLFGQSAEYLYRPLWSVGASWNLTEESFINLEWLNRLKLRATYGINGNIPTTETAHLVAFYGNSRLTNQTTGRIYNPANPNLRWERTSTKNIGVDFSVLNNRLSGSFDYYKRFSDDLISNTKLDPTYGFEYMYLNNGEMENRGVEIALSGLIIKQKYFSWQAALSFSHNKNEVVDVDITPNSYKDYLTSNPMFEVGNSYYSIYGYKYAGLNAEGQPMVYNAEGEAVYEDLQDLDAIKELGVKQPVYSGSLRNSFSYKGFSLSALMIFHGGHLMSAWKSPSRAYGNFGEGASGQYYKEITKRWRKPGDELITDVPRSTFEADRGDGFRGRLWNYADRNFVDASFIKLRNLSLSYNLPEKYLSKIGAKSVAFSFQVDNAWYWAANNQGKDPEGLTTASYMFGLNVKF</sequence>
<dbReference type="InterPro" id="IPR039426">
    <property type="entry name" value="TonB-dep_rcpt-like"/>
</dbReference>
<dbReference type="OrthoDB" id="9768177at2"/>
<dbReference type="Pfam" id="PF07715">
    <property type="entry name" value="Plug"/>
    <property type="match status" value="1"/>
</dbReference>
<name>A0A4Q1JJ35_9BACT</name>
<keyword evidence="13" id="KW-1185">Reference proteome</keyword>
<keyword evidence="7 8" id="KW-0998">Cell outer membrane</keyword>
<dbReference type="GO" id="GO:0009279">
    <property type="term" value="C:cell outer membrane"/>
    <property type="evidence" value="ECO:0007669"/>
    <property type="project" value="UniProtKB-SubCell"/>
</dbReference>
<dbReference type="Proteomes" id="UP000289703">
    <property type="component" value="Unassembled WGS sequence"/>
</dbReference>
<dbReference type="Gene3D" id="2.60.40.1120">
    <property type="entry name" value="Carboxypeptidase-like, regulatory domain"/>
    <property type="match status" value="1"/>
</dbReference>
<evidence type="ECO:0000256" key="2">
    <source>
        <dbReference type="ARBA" id="ARBA00022448"/>
    </source>
</evidence>
<keyword evidence="6 8" id="KW-0472">Membrane</keyword>
<evidence type="ECO:0000256" key="6">
    <source>
        <dbReference type="ARBA" id="ARBA00023136"/>
    </source>
</evidence>
<evidence type="ECO:0000259" key="10">
    <source>
        <dbReference type="Pfam" id="PF00593"/>
    </source>
</evidence>
<keyword evidence="2 8" id="KW-0813">Transport</keyword>
<evidence type="ECO:0000256" key="3">
    <source>
        <dbReference type="ARBA" id="ARBA00022452"/>
    </source>
</evidence>
<accession>A0A4Q1JJ35</accession>
<reference evidence="12 13" key="1">
    <citation type="submission" date="2019-01" db="EMBL/GenBank/DDBJ databases">
        <title>Ancylomarina salipaludis sp. nov., isolated from a salt marsh.</title>
        <authorList>
            <person name="Yoon J.-H."/>
        </authorList>
    </citation>
    <scope>NUCLEOTIDE SEQUENCE [LARGE SCALE GENOMIC DNA]</scope>
    <source>
        <strain evidence="12 13">SHSM-M15</strain>
    </source>
</reference>
<dbReference type="InterPro" id="IPR000531">
    <property type="entry name" value="Beta-barrel_TonB"/>
</dbReference>
<feature type="domain" description="TonB-dependent receptor-like beta-barrel" evidence="10">
    <location>
        <begin position="533"/>
        <end position="1002"/>
    </location>
</feature>
<evidence type="ECO:0000256" key="5">
    <source>
        <dbReference type="ARBA" id="ARBA00023077"/>
    </source>
</evidence>
<dbReference type="SUPFAM" id="SSF49464">
    <property type="entry name" value="Carboxypeptidase regulatory domain-like"/>
    <property type="match status" value="1"/>
</dbReference>
<evidence type="ECO:0000256" key="9">
    <source>
        <dbReference type="RuleBase" id="RU003357"/>
    </source>
</evidence>
<dbReference type="SUPFAM" id="SSF56935">
    <property type="entry name" value="Porins"/>
    <property type="match status" value="1"/>
</dbReference>
<feature type="domain" description="TonB-dependent receptor plug" evidence="11">
    <location>
        <begin position="226"/>
        <end position="335"/>
    </location>
</feature>
<evidence type="ECO:0000313" key="12">
    <source>
        <dbReference type="EMBL" id="RXQ88050.1"/>
    </source>
</evidence>
<comment type="similarity">
    <text evidence="8 9">Belongs to the TonB-dependent receptor family.</text>
</comment>
<dbReference type="EMBL" id="SAXA01000020">
    <property type="protein sequence ID" value="RXQ88050.1"/>
    <property type="molecule type" value="Genomic_DNA"/>
</dbReference>
<protein>
    <submittedName>
        <fullName evidence="12">SusC/RagA family TonB-linked outer membrane protein</fullName>
    </submittedName>
</protein>
<dbReference type="Gene3D" id="2.40.170.20">
    <property type="entry name" value="TonB-dependent receptor, beta-barrel domain"/>
    <property type="match status" value="1"/>
</dbReference>
<keyword evidence="5 9" id="KW-0798">TonB box</keyword>
<dbReference type="Gene3D" id="2.170.130.10">
    <property type="entry name" value="TonB-dependent receptor, plug domain"/>
    <property type="match status" value="1"/>
</dbReference>
<dbReference type="PROSITE" id="PS52016">
    <property type="entry name" value="TONB_DEPENDENT_REC_3"/>
    <property type="match status" value="1"/>
</dbReference>
<organism evidence="12 13">
    <name type="scientific">Ancylomarina salipaludis</name>
    <dbReference type="NCBI Taxonomy" id="2501299"/>
    <lineage>
        <taxon>Bacteria</taxon>
        <taxon>Pseudomonadati</taxon>
        <taxon>Bacteroidota</taxon>
        <taxon>Bacteroidia</taxon>
        <taxon>Marinilabiliales</taxon>
        <taxon>Marinifilaceae</taxon>
        <taxon>Ancylomarina</taxon>
    </lineage>
</organism>
<evidence type="ECO:0000313" key="13">
    <source>
        <dbReference type="Proteomes" id="UP000289703"/>
    </source>
</evidence>
<proteinExistence type="inferred from homology"/>
<dbReference type="InterPro" id="IPR037066">
    <property type="entry name" value="Plug_dom_sf"/>
</dbReference>
<evidence type="ECO:0000256" key="8">
    <source>
        <dbReference type="PROSITE-ProRule" id="PRU01360"/>
    </source>
</evidence>
<dbReference type="NCBIfam" id="TIGR04056">
    <property type="entry name" value="OMP_RagA_SusC"/>
    <property type="match status" value="1"/>
</dbReference>
<comment type="caution">
    <text evidence="12">The sequence shown here is derived from an EMBL/GenBank/DDBJ whole genome shotgun (WGS) entry which is preliminary data.</text>
</comment>
<dbReference type="InterPro" id="IPR023996">
    <property type="entry name" value="TonB-dep_OMP_SusC/RagA"/>
</dbReference>
<evidence type="ECO:0000259" key="11">
    <source>
        <dbReference type="Pfam" id="PF07715"/>
    </source>
</evidence>
<evidence type="ECO:0000256" key="7">
    <source>
        <dbReference type="ARBA" id="ARBA00023237"/>
    </source>
</evidence>
<dbReference type="Pfam" id="PF13715">
    <property type="entry name" value="CarbopepD_reg_2"/>
    <property type="match status" value="1"/>
</dbReference>
<keyword evidence="3 8" id="KW-1134">Transmembrane beta strand</keyword>
<gene>
    <name evidence="12" type="ORF">EO244_15655</name>
</gene>
<dbReference type="InterPro" id="IPR023997">
    <property type="entry name" value="TonB-dep_OMP_SusC/RagA_CS"/>
</dbReference>
<dbReference type="InterPro" id="IPR036942">
    <property type="entry name" value="Beta-barrel_TonB_sf"/>
</dbReference>
<dbReference type="Pfam" id="PF00593">
    <property type="entry name" value="TonB_dep_Rec_b-barrel"/>
    <property type="match status" value="1"/>
</dbReference>
<keyword evidence="4 8" id="KW-0812">Transmembrane</keyword>
<evidence type="ECO:0000256" key="1">
    <source>
        <dbReference type="ARBA" id="ARBA00004571"/>
    </source>
</evidence>
<dbReference type="NCBIfam" id="TIGR04057">
    <property type="entry name" value="SusC_RagA_signa"/>
    <property type="match status" value="1"/>
</dbReference>
<dbReference type="AlphaFoldDB" id="A0A4Q1JJ35"/>
<dbReference type="InterPro" id="IPR012910">
    <property type="entry name" value="Plug_dom"/>
</dbReference>
<dbReference type="RefSeq" id="WP_129255627.1">
    <property type="nucleotide sequence ID" value="NZ_SAXA01000020.1"/>
</dbReference>
<dbReference type="InterPro" id="IPR008969">
    <property type="entry name" value="CarboxyPept-like_regulatory"/>
</dbReference>
<comment type="subcellular location">
    <subcellularLocation>
        <location evidence="1 8">Cell outer membrane</location>
        <topology evidence="1 8">Multi-pass membrane protein</topology>
    </subcellularLocation>
</comment>